<dbReference type="AlphaFoldDB" id="A0A1G1T6Z4"/>
<name>A0A1G1T6Z4_9BACT</name>
<organism evidence="1 2">
    <name type="scientific">Hymenobacter lapidarius</name>
    <dbReference type="NCBI Taxonomy" id="1908237"/>
    <lineage>
        <taxon>Bacteria</taxon>
        <taxon>Pseudomonadati</taxon>
        <taxon>Bacteroidota</taxon>
        <taxon>Cytophagia</taxon>
        <taxon>Cytophagales</taxon>
        <taxon>Hymenobacteraceae</taxon>
        <taxon>Hymenobacter</taxon>
    </lineage>
</organism>
<proteinExistence type="predicted"/>
<evidence type="ECO:0000313" key="2">
    <source>
        <dbReference type="Proteomes" id="UP000176294"/>
    </source>
</evidence>
<sequence>MTAMQAKNNWIFALSVMLISLGAQGQKLPVPGVKNPDWVLREIPLQHGMPTLRVYAVPQPGRPLRVDQRNAETGEITRLADPAHGLFYDLENHIIEDQRDGKRYVFYRKGSVPKAPRPEIRFL</sequence>
<dbReference type="EMBL" id="MDZB01000095">
    <property type="protein sequence ID" value="OGX86647.1"/>
    <property type="molecule type" value="Genomic_DNA"/>
</dbReference>
<accession>A0A1G1T6Z4</accession>
<protein>
    <submittedName>
        <fullName evidence="1">Uncharacterized protein</fullName>
    </submittedName>
</protein>
<keyword evidence="2" id="KW-1185">Reference proteome</keyword>
<comment type="caution">
    <text evidence="1">The sequence shown here is derived from an EMBL/GenBank/DDBJ whole genome shotgun (WGS) entry which is preliminary data.</text>
</comment>
<gene>
    <name evidence="1" type="ORF">BEN47_12585</name>
</gene>
<evidence type="ECO:0000313" key="1">
    <source>
        <dbReference type="EMBL" id="OGX86647.1"/>
    </source>
</evidence>
<dbReference type="Proteomes" id="UP000176294">
    <property type="component" value="Unassembled WGS sequence"/>
</dbReference>
<reference evidence="1 2" key="1">
    <citation type="submission" date="2016-08" db="EMBL/GenBank/DDBJ databases">
        <title>Hymenobacter coccineus sp. nov., Hymenobacter lapidarius sp. nov. and Hymenobacter glacialis sp. nov., isolated from Antarctic soil.</title>
        <authorList>
            <person name="Sedlacek I."/>
            <person name="Kralova S."/>
            <person name="Kyrova K."/>
            <person name="Maslanova I."/>
            <person name="Stankova E."/>
            <person name="Vrbovska V."/>
            <person name="Nemec M."/>
            <person name="Bartak M."/>
            <person name="Svec P."/>
            <person name="Busse H.-J."/>
            <person name="Pantucek R."/>
        </authorList>
    </citation>
    <scope>NUCLEOTIDE SEQUENCE [LARGE SCALE GENOMIC DNA]</scope>
    <source>
        <strain evidence="1 2">CCM 8643</strain>
    </source>
</reference>
<dbReference type="STRING" id="1908237.BEN47_12585"/>